<name>A0AAV9IIG5_9RHOD</name>
<reference evidence="1 2" key="1">
    <citation type="submission" date="2022-07" db="EMBL/GenBank/DDBJ databases">
        <title>Genome-wide signatures of adaptation to extreme environments.</title>
        <authorList>
            <person name="Cho C.H."/>
            <person name="Yoon H.S."/>
        </authorList>
    </citation>
    <scope>NUCLEOTIDE SEQUENCE [LARGE SCALE GENOMIC DNA]</scope>
    <source>
        <strain evidence="1 2">108.79 E11</strain>
    </source>
</reference>
<evidence type="ECO:0000313" key="2">
    <source>
        <dbReference type="Proteomes" id="UP001300502"/>
    </source>
</evidence>
<comment type="caution">
    <text evidence="1">The sequence shown here is derived from an EMBL/GenBank/DDBJ whole genome shotgun (WGS) entry which is preliminary data.</text>
</comment>
<keyword evidence="2" id="KW-1185">Reference proteome</keyword>
<proteinExistence type="predicted"/>
<dbReference type="EMBL" id="JANCYU010000049">
    <property type="protein sequence ID" value="KAK4527232.1"/>
    <property type="molecule type" value="Genomic_DNA"/>
</dbReference>
<protein>
    <submittedName>
        <fullName evidence="1">Uncharacterized protein</fullName>
    </submittedName>
</protein>
<evidence type="ECO:0000313" key="1">
    <source>
        <dbReference type="EMBL" id="KAK4527232.1"/>
    </source>
</evidence>
<accession>A0AAV9IIG5</accession>
<organism evidence="1 2">
    <name type="scientific">Galdieria yellowstonensis</name>
    <dbReference type="NCBI Taxonomy" id="3028027"/>
    <lineage>
        <taxon>Eukaryota</taxon>
        <taxon>Rhodophyta</taxon>
        <taxon>Bangiophyceae</taxon>
        <taxon>Galdieriales</taxon>
        <taxon>Galdieriaceae</taxon>
        <taxon>Galdieria</taxon>
    </lineage>
</organism>
<dbReference type="Proteomes" id="UP001300502">
    <property type="component" value="Unassembled WGS sequence"/>
</dbReference>
<dbReference type="AlphaFoldDB" id="A0AAV9IIG5"/>
<gene>
    <name evidence="1" type="ORF">GAYE_SCF37G5154</name>
</gene>
<sequence>MPQFLGPAQIEILLSRATVAETFLGIDVGSSCVGLAIAQHGSRVAFPLSWFKRTGPFVFLGIPSHFLVVKAKIAVKLHCL</sequence>